<feature type="transmembrane region" description="Helical" evidence="1">
    <location>
        <begin position="582"/>
        <end position="605"/>
    </location>
</feature>
<dbReference type="PANTHER" id="PTHR43849:SF2">
    <property type="entry name" value="BLL3936 PROTEIN"/>
    <property type="match status" value="1"/>
</dbReference>
<feature type="transmembrane region" description="Helical" evidence="1">
    <location>
        <begin position="198"/>
        <end position="220"/>
    </location>
</feature>
<feature type="transmembrane region" description="Helical" evidence="1">
    <location>
        <begin position="475"/>
        <end position="502"/>
    </location>
</feature>
<dbReference type="KEGG" id="cmic:caldi_20420"/>
<keyword evidence="1" id="KW-0472">Membrane</keyword>
<dbReference type="InterPro" id="IPR011853">
    <property type="entry name" value="TRAP_DctM-Dct_fused"/>
</dbReference>
<keyword evidence="4" id="KW-1185">Reference proteome</keyword>
<dbReference type="InterPro" id="IPR010656">
    <property type="entry name" value="DctM"/>
</dbReference>
<dbReference type="Proteomes" id="UP001163687">
    <property type="component" value="Chromosome"/>
</dbReference>
<feature type="transmembrane region" description="Helical" evidence="1">
    <location>
        <begin position="324"/>
        <end position="343"/>
    </location>
</feature>
<dbReference type="AlphaFoldDB" id="A0AA35CKT0"/>
<protein>
    <submittedName>
        <fullName evidence="3">C4-dicarboxylate ABC transporter permease</fullName>
    </submittedName>
</protein>
<feature type="transmembrane region" description="Helical" evidence="1">
    <location>
        <begin position="100"/>
        <end position="118"/>
    </location>
</feature>
<dbReference type="PANTHER" id="PTHR43849">
    <property type="entry name" value="BLL3936 PROTEIN"/>
    <property type="match status" value="1"/>
</dbReference>
<evidence type="ECO:0000313" key="4">
    <source>
        <dbReference type="Proteomes" id="UP001163687"/>
    </source>
</evidence>
<feature type="transmembrane region" description="Helical" evidence="1">
    <location>
        <begin position="71"/>
        <end position="88"/>
    </location>
</feature>
<dbReference type="Pfam" id="PF06808">
    <property type="entry name" value="DctM"/>
    <property type="match status" value="1"/>
</dbReference>
<sequence>MRDQKRGVTAADPDLQETGAVLDEARVQEIIEEYEGATRKFEGPMRWVIRIAAILMSLWGLYSAAGTVPAQLLRAVHVGFLFFLAFLLYPPSKRLRRLTVLDWVLALAGVAAMAYIVVDFDEFVYRSVTPNTLDLVLGIVTIVLVLEAGRRTTGPILPILAILALVYAFAGPYLPAPWTHRGYPLTRLVGLQYMTLEGIFGVPIGVSATFIILFTLYGAILDMSGAGSFFVDFSFAAMGRRRSGAGRTVTLASFLLGGPSGSGVATTVTLGSITYPILRKAGYDRESAGAILSAGGIGAVLSPPVMGAASFLIAELTRVSYLEVIKWSLLPTLLYYLSILLMIELDTVKLGTREVPMETKPLGQLVRTYWFHFTSLVVIVIFLALGFSAMWAVLWSMLVAVLVSYLRRDTALTPKKLLAALEQGALSVLGVAATTATAGILIGVVNLTGLGLKFSSIIIDLAGGNLFLTLLYTAIVLLILGLALPITASYIVAAVITAPALIRLGVPEPAAHMFIFYYALLSEVSPPTALSCFAVSAITGGNPYKTMWKTWKYALPAFIVPFMFTLRPEGVSLLLIGSWPQVLLGVATSVVGITALVAGAGGWLLGHASWLQRVMLVAAGLLLIYPTPVGDVVGFSLFAAALVWQYLGLRSRAGGQQQASA</sequence>
<accession>A0AA35CKT0</accession>
<keyword evidence="1" id="KW-0812">Transmembrane</keyword>
<dbReference type="NCBIfam" id="TIGR02123">
    <property type="entry name" value="TRAP_fused"/>
    <property type="match status" value="1"/>
</dbReference>
<feature type="transmembrane region" description="Helical" evidence="1">
    <location>
        <begin position="553"/>
        <end position="576"/>
    </location>
</feature>
<feature type="transmembrane region" description="Helical" evidence="1">
    <location>
        <begin position="514"/>
        <end position="541"/>
    </location>
</feature>
<feature type="domain" description="TRAP C4-dicarboxylate transport system permease DctM subunit" evidence="2">
    <location>
        <begin position="141"/>
        <end position="566"/>
    </location>
</feature>
<feature type="transmembrane region" description="Helical" evidence="1">
    <location>
        <begin position="290"/>
        <end position="312"/>
    </location>
</feature>
<feature type="transmembrane region" description="Helical" evidence="1">
    <location>
        <begin position="156"/>
        <end position="178"/>
    </location>
</feature>
<feature type="transmembrane region" description="Helical" evidence="1">
    <location>
        <begin position="370"/>
        <end position="403"/>
    </location>
</feature>
<organism evidence="3 4">
    <name type="scientific">Caldinitratiruptor microaerophilus</name>
    <dbReference type="NCBI Taxonomy" id="671077"/>
    <lineage>
        <taxon>Bacteria</taxon>
        <taxon>Bacillati</taxon>
        <taxon>Bacillota</taxon>
        <taxon>Clostridia</taxon>
        <taxon>Eubacteriales</taxon>
        <taxon>Symbiobacteriaceae</taxon>
        <taxon>Caldinitratiruptor</taxon>
    </lineage>
</organism>
<evidence type="ECO:0000256" key="1">
    <source>
        <dbReference type="SAM" id="Phobius"/>
    </source>
</evidence>
<evidence type="ECO:0000313" key="3">
    <source>
        <dbReference type="EMBL" id="BDG60952.1"/>
    </source>
</evidence>
<dbReference type="RefSeq" id="WP_264841635.1">
    <property type="nucleotide sequence ID" value="NZ_AP025628.1"/>
</dbReference>
<name>A0AA35CKT0_9FIRM</name>
<feature type="transmembrane region" description="Helical" evidence="1">
    <location>
        <begin position="424"/>
        <end position="444"/>
    </location>
</feature>
<evidence type="ECO:0000259" key="2">
    <source>
        <dbReference type="Pfam" id="PF06808"/>
    </source>
</evidence>
<proteinExistence type="predicted"/>
<feature type="transmembrane region" description="Helical" evidence="1">
    <location>
        <begin position="248"/>
        <end position="278"/>
    </location>
</feature>
<gene>
    <name evidence="3" type="ORF">caldi_20420</name>
</gene>
<reference evidence="3" key="1">
    <citation type="submission" date="2022-03" db="EMBL/GenBank/DDBJ databases">
        <title>Complete genome sequence of Caldinitratiruptor microaerophilus.</title>
        <authorList>
            <person name="Mukaiyama R."/>
            <person name="Nishiyama T."/>
            <person name="Ueda K."/>
        </authorList>
    </citation>
    <scope>NUCLEOTIDE SEQUENCE</scope>
    <source>
        <strain evidence="3">JCM 16183</strain>
    </source>
</reference>
<feature type="transmembrane region" description="Helical" evidence="1">
    <location>
        <begin position="130"/>
        <end position="149"/>
    </location>
</feature>
<dbReference type="EMBL" id="AP025628">
    <property type="protein sequence ID" value="BDG60952.1"/>
    <property type="molecule type" value="Genomic_DNA"/>
</dbReference>
<feature type="transmembrane region" description="Helical" evidence="1">
    <location>
        <begin position="47"/>
        <end position="65"/>
    </location>
</feature>
<keyword evidence="1" id="KW-1133">Transmembrane helix</keyword>